<reference evidence="2" key="1">
    <citation type="journal article" date="2012" name="Nat. Biotechnol.">
        <title>Draft genome sequence of pigeonpea (Cajanus cajan), an orphan legume crop of resource-poor farmers.</title>
        <authorList>
            <person name="Varshney R.K."/>
            <person name="Chen W."/>
            <person name="Li Y."/>
            <person name="Bharti A.K."/>
            <person name="Saxena R.K."/>
            <person name="Schlueter J.A."/>
            <person name="Donoghue M.T."/>
            <person name="Azam S."/>
            <person name="Fan G."/>
            <person name="Whaley A.M."/>
            <person name="Farmer A.D."/>
            <person name="Sheridan J."/>
            <person name="Iwata A."/>
            <person name="Tuteja R."/>
            <person name="Penmetsa R.V."/>
            <person name="Wu W."/>
            <person name="Upadhyaya H.D."/>
            <person name="Yang S.P."/>
            <person name="Shah T."/>
            <person name="Saxena K.B."/>
            <person name="Michael T."/>
            <person name="McCombie W.R."/>
            <person name="Yang B."/>
            <person name="Zhang G."/>
            <person name="Yang H."/>
            <person name="Wang J."/>
            <person name="Spillane C."/>
            <person name="Cook D.R."/>
            <person name="May G.D."/>
            <person name="Xu X."/>
            <person name="Jackson S.A."/>
        </authorList>
    </citation>
    <scope>NUCLEOTIDE SEQUENCE [LARGE SCALE GENOMIC DNA]</scope>
</reference>
<name>A0A151RSC7_CAJCA</name>
<dbReference type="PANTHER" id="PTHR24559:SF439">
    <property type="entry name" value="RETROTRANSPOSON, UNCLASSIFIED-LIKE PROTEIN"/>
    <property type="match status" value="1"/>
</dbReference>
<dbReference type="InterPro" id="IPR053134">
    <property type="entry name" value="RNA-dir_DNA_polymerase"/>
</dbReference>
<evidence type="ECO:0000313" key="2">
    <source>
        <dbReference type="EMBL" id="KYP45445.1"/>
    </source>
</evidence>
<feature type="domain" description="Reverse transcriptase" evidence="1">
    <location>
        <begin position="73"/>
        <end position="227"/>
    </location>
</feature>
<dbReference type="Proteomes" id="UP000075243">
    <property type="component" value="Unassembled WGS sequence"/>
</dbReference>
<protein>
    <submittedName>
        <fullName evidence="2">Transposon Ty3-I Gag-Pol polyprotein</fullName>
    </submittedName>
</protein>
<dbReference type="PANTHER" id="PTHR24559">
    <property type="entry name" value="TRANSPOSON TY3-I GAG-POL POLYPROTEIN"/>
    <property type="match status" value="1"/>
</dbReference>
<dbReference type="SUPFAM" id="SSF56672">
    <property type="entry name" value="DNA/RNA polymerases"/>
    <property type="match status" value="1"/>
</dbReference>
<accession>A0A151RSC7</accession>
<dbReference type="InterPro" id="IPR043502">
    <property type="entry name" value="DNA/RNA_pol_sf"/>
</dbReference>
<dbReference type="Gramene" id="C.cajan_33100.t">
    <property type="protein sequence ID" value="C.cajan_33100.t.cds1"/>
    <property type="gene ID" value="C.cajan_33100"/>
</dbReference>
<dbReference type="CDD" id="cd01647">
    <property type="entry name" value="RT_LTR"/>
    <property type="match status" value="1"/>
</dbReference>
<gene>
    <name evidence="2" type="ORF">KK1_033015</name>
</gene>
<dbReference type="Gene3D" id="3.10.10.10">
    <property type="entry name" value="HIV Type 1 Reverse Transcriptase, subunit A, domain 1"/>
    <property type="match status" value="1"/>
</dbReference>
<organism evidence="2 3">
    <name type="scientific">Cajanus cajan</name>
    <name type="common">Pigeon pea</name>
    <name type="synonym">Cajanus indicus</name>
    <dbReference type="NCBI Taxonomy" id="3821"/>
    <lineage>
        <taxon>Eukaryota</taxon>
        <taxon>Viridiplantae</taxon>
        <taxon>Streptophyta</taxon>
        <taxon>Embryophyta</taxon>
        <taxon>Tracheophyta</taxon>
        <taxon>Spermatophyta</taxon>
        <taxon>Magnoliopsida</taxon>
        <taxon>eudicotyledons</taxon>
        <taxon>Gunneridae</taxon>
        <taxon>Pentapetalae</taxon>
        <taxon>rosids</taxon>
        <taxon>fabids</taxon>
        <taxon>Fabales</taxon>
        <taxon>Fabaceae</taxon>
        <taxon>Papilionoideae</taxon>
        <taxon>50 kb inversion clade</taxon>
        <taxon>NPAAA clade</taxon>
        <taxon>indigoferoid/millettioid clade</taxon>
        <taxon>Phaseoleae</taxon>
        <taxon>Cajanus</taxon>
    </lineage>
</organism>
<dbReference type="Gene3D" id="3.30.70.270">
    <property type="match status" value="2"/>
</dbReference>
<dbReference type="InterPro" id="IPR043128">
    <property type="entry name" value="Rev_trsase/Diguanyl_cyclase"/>
</dbReference>
<evidence type="ECO:0000259" key="1">
    <source>
        <dbReference type="Pfam" id="PF00078"/>
    </source>
</evidence>
<keyword evidence="3" id="KW-1185">Reference proteome</keyword>
<proteinExistence type="predicted"/>
<dbReference type="EMBL" id="KQ483591">
    <property type="protein sequence ID" value="KYP45445.1"/>
    <property type="molecule type" value="Genomic_DNA"/>
</dbReference>
<dbReference type="InterPro" id="IPR000477">
    <property type="entry name" value="RT_dom"/>
</dbReference>
<dbReference type="Pfam" id="PF00078">
    <property type="entry name" value="RVT_1"/>
    <property type="match status" value="1"/>
</dbReference>
<evidence type="ECO:0000313" key="3">
    <source>
        <dbReference type="Proteomes" id="UP000075243"/>
    </source>
</evidence>
<dbReference type="AlphaFoldDB" id="A0A151RSC7"/>
<sequence length="338" mass="39193">MLGLDRGLTEHRLPTILGKKPVKQSPRRFAPEVIDKIKEEIERLLKAKFIRTSRYAEWVSSIVPVIKKNEKLWVSIDFRDLNTATPKDEYPMPIAEMMIDTAASNEIISLLDGYSGYNQIYIAANDVSKIAFRCKGVLGVYAWVMMSFGLKNVGEKYKREMNLIFHDLIGKFVQVYIDDIIVESKRKDEHLLHLKLSFERMRKHELNMNPLKFAFGVTTRKFLGFIVHQKGIEVDKNKTKAIMETRPPPNKKELQSLMGKINFLRRFISNLSGKTKVFSPLLRLKKEEEFRWEEEHQKAFEEIKTYLAHPLVIAPPSKGRQLKLYVSSNYSTIASMLA</sequence>